<comment type="caution">
    <text evidence="5">The sequence shown here is derived from an EMBL/GenBank/DDBJ whole genome shotgun (WGS) entry which is preliminary data.</text>
</comment>
<dbReference type="STRING" id="28042.GU90_07070"/>
<proteinExistence type="inferred from homology"/>
<evidence type="ECO:0000313" key="6">
    <source>
        <dbReference type="Proteomes" id="UP000031419"/>
    </source>
</evidence>
<dbReference type="SUPFAM" id="SSF52402">
    <property type="entry name" value="Adenine nucleotide alpha hydrolases-like"/>
    <property type="match status" value="2"/>
</dbReference>
<dbReference type="Proteomes" id="UP000031419">
    <property type="component" value="Unassembled WGS sequence"/>
</dbReference>
<dbReference type="RefSeq" id="WP_029722692.1">
    <property type="nucleotide sequence ID" value="NZ_JAJUIW010000079.1"/>
</dbReference>
<reference evidence="5 6" key="1">
    <citation type="submission" date="2014-06" db="EMBL/GenBank/DDBJ databases">
        <title>Saccharopolyspora rectivirgula DSM-43113 Genome sequencing.</title>
        <authorList>
            <person name="Barrera C."/>
            <person name="Millon L."/>
            <person name="Rognon B."/>
            <person name="Zaugg C."/>
            <person name="Monod M."/>
        </authorList>
    </citation>
    <scope>NUCLEOTIDE SEQUENCE [LARGE SCALE GENOMIC DNA]</scope>
    <source>
        <strain evidence="5 6">DSM 43113</strain>
    </source>
</reference>
<dbReference type="Pfam" id="PF00582">
    <property type="entry name" value="Usp"/>
    <property type="match status" value="2"/>
</dbReference>
<feature type="domain" description="UspA" evidence="4">
    <location>
        <begin position="154"/>
        <end position="290"/>
    </location>
</feature>
<keyword evidence="3" id="KW-0067">ATP-binding</keyword>
<accession>A0A073AYV6</accession>
<evidence type="ECO:0000256" key="2">
    <source>
        <dbReference type="ARBA" id="ARBA00022741"/>
    </source>
</evidence>
<evidence type="ECO:0000256" key="3">
    <source>
        <dbReference type="ARBA" id="ARBA00022840"/>
    </source>
</evidence>
<dbReference type="CDD" id="cd00293">
    <property type="entry name" value="USP-like"/>
    <property type="match status" value="1"/>
</dbReference>
<dbReference type="EMBL" id="JNVU01000017">
    <property type="protein sequence ID" value="KEI44968.1"/>
    <property type="molecule type" value="Genomic_DNA"/>
</dbReference>
<dbReference type="eggNOG" id="COG0589">
    <property type="taxonomic scope" value="Bacteria"/>
</dbReference>
<sequence>MSASATQPATARFLVGVDGSETAFNAVRWAAESAAAHGAALEVLTAVQGVSSAASAEPPQQLVSRANEHLARAVEIARELGAVVEIRSRLCTGNPAEVLVAESERARRVVVGSRGLGDHSGIARALGSVAESVAMRADCPVAVVPESSGQRNGPVVVGVDGSEIGEPALAEAFAEASVRHCPLTAVHVWSDVQVGDWLTADSGHDWEDISEREHELLAQRLAGWQEDYPDVEVSRSVEQDRAVRALLQHGTTAQLLVVGSRGRGGMTGMLLGSTSRALLYAAPCPVLVVRAAVS</sequence>
<dbReference type="PRINTS" id="PR01438">
    <property type="entry name" value="UNVRSLSTRESS"/>
</dbReference>
<organism evidence="5 6">
    <name type="scientific">Saccharopolyspora rectivirgula</name>
    <dbReference type="NCBI Taxonomy" id="28042"/>
    <lineage>
        <taxon>Bacteria</taxon>
        <taxon>Bacillati</taxon>
        <taxon>Actinomycetota</taxon>
        <taxon>Actinomycetes</taxon>
        <taxon>Pseudonocardiales</taxon>
        <taxon>Pseudonocardiaceae</taxon>
        <taxon>Saccharopolyspora</taxon>
    </lineage>
</organism>
<dbReference type="PANTHER" id="PTHR46268:SF27">
    <property type="entry name" value="UNIVERSAL STRESS PROTEIN RV2623"/>
    <property type="match status" value="1"/>
</dbReference>
<evidence type="ECO:0000256" key="1">
    <source>
        <dbReference type="ARBA" id="ARBA00008791"/>
    </source>
</evidence>
<feature type="domain" description="UspA" evidence="4">
    <location>
        <begin position="12"/>
        <end position="145"/>
    </location>
</feature>
<dbReference type="OrthoDB" id="3404132at2"/>
<evidence type="ECO:0000259" key="4">
    <source>
        <dbReference type="Pfam" id="PF00582"/>
    </source>
</evidence>
<evidence type="ECO:0000313" key="5">
    <source>
        <dbReference type="EMBL" id="KEI44968.1"/>
    </source>
</evidence>
<dbReference type="PANTHER" id="PTHR46268">
    <property type="entry name" value="STRESS RESPONSE PROTEIN NHAX"/>
    <property type="match status" value="1"/>
</dbReference>
<dbReference type="Gene3D" id="3.40.50.620">
    <property type="entry name" value="HUPs"/>
    <property type="match status" value="2"/>
</dbReference>
<dbReference type="AlphaFoldDB" id="A0A073AYV6"/>
<dbReference type="InterPro" id="IPR006016">
    <property type="entry name" value="UspA"/>
</dbReference>
<dbReference type="InterPro" id="IPR006015">
    <property type="entry name" value="Universal_stress_UspA"/>
</dbReference>
<comment type="similarity">
    <text evidence="1">Belongs to the universal stress protein A family.</text>
</comment>
<gene>
    <name evidence="5" type="ORF">GU90_07070</name>
</gene>
<keyword evidence="6" id="KW-1185">Reference proteome</keyword>
<dbReference type="InterPro" id="IPR014729">
    <property type="entry name" value="Rossmann-like_a/b/a_fold"/>
</dbReference>
<protein>
    <submittedName>
        <fullName evidence="5">Universal stress protein</fullName>
    </submittedName>
</protein>
<keyword evidence="2" id="KW-0547">Nucleotide-binding</keyword>
<name>A0A073AYV6_9PSEU</name>
<dbReference type="GO" id="GO:0005524">
    <property type="term" value="F:ATP binding"/>
    <property type="evidence" value="ECO:0007669"/>
    <property type="project" value="UniProtKB-KW"/>
</dbReference>